<evidence type="ECO:0000256" key="2">
    <source>
        <dbReference type="SAM" id="Phobius"/>
    </source>
</evidence>
<gene>
    <name evidence="4" type="ORF">JK635_19055</name>
</gene>
<feature type="transmembrane region" description="Helical" evidence="2">
    <location>
        <begin position="113"/>
        <end position="131"/>
    </location>
</feature>
<dbReference type="SUPFAM" id="SSF54001">
    <property type="entry name" value="Cysteine proteinases"/>
    <property type="match status" value="1"/>
</dbReference>
<feature type="transmembrane region" description="Helical" evidence="2">
    <location>
        <begin position="198"/>
        <end position="215"/>
    </location>
</feature>
<dbReference type="Pfam" id="PF11992">
    <property type="entry name" value="TgpA_N"/>
    <property type="match status" value="1"/>
</dbReference>
<accession>A0ABS1TVD9</accession>
<name>A0ABS1TVD9_9BACI</name>
<feature type="domain" description="Transglutaminase-like" evidence="3">
    <location>
        <begin position="470"/>
        <end position="547"/>
    </location>
</feature>
<keyword evidence="2" id="KW-0812">Transmembrane</keyword>
<keyword evidence="2" id="KW-0472">Membrane</keyword>
<feature type="transmembrane region" description="Helical" evidence="2">
    <location>
        <begin position="59"/>
        <end position="75"/>
    </location>
</feature>
<dbReference type="PANTHER" id="PTHR42736">
    <property type="entry name" value="PROTEIN-GLUTAMINE GAMMA-GLUTAMYLTRANSFERASE"/>
    <property type="match status" value="1"/>
</dbReference>
<dbReference type="InterPro" id="IPR021878">
    <property type="entry name" value="TgpA_N"/>
</dbReference>
<keyword evidence="5" id="KW-1185">Reference proteome</keyword>
<evidence type="ECO:0000259" key="3">
    <source>
        <dbReference type="SMART" id="SM00460"/>
    </source>
</evidence>
<dbReference type="RefSeq" id="WP_202655527.1">
    <property type="nucleotide sequence ID" value="NZ_JAESWB010000305.1"/>
</dbReference>
<dbReference type="InterPro" id="IPR025403">
    <property type="entry name" value="TgpA-like_C"/>
</dbReference>
<reference evidence="4 5" key="1">
    <citation type="submission" date="2021-01" db="EMBL/GenBank/DDBJ databases">
        <title>Genome public.</title>
        <authorList>
            <person name="Liu C."/>
            <person name="Sun Q."/>
        </authorList>
    </citation>
    <scope>NUCLEOTIDE SEQUENCE [LARGE SCALE GENOMIC DNA]</scope>
    <source>
        <strain evidence="4 5">YIM B02564</strain>
    </source>
</reference>
<feature type="transmembrane region" description="Helical" evidence="2">
    <location>
        <begin position="35"/>
        <end position="52"/>
    </location>
</feature>
<feature type="transmembrane region" description="Helical" evidence="2">
    <location>
        <begin position="81"/>
        <end position="101"/>
    </location>
</feature>
<dbReference type="PANTHER" id="PTHR42736:SF1">
    <property type="entry name" value="PROTEIN-GLUTAMINE GAMMA-GLUTAMYLTRANSFERASE"/>
    <property type="match status" value="1"/>
</dbReference>
<evidence type="ECO:0000313" key="5">
    <source>
        <dbReference type="Proteomes" id="UP000623967"/>
    </source>
</evidence>
<evidence type="ECO:0000256" key="1">
    <source>
        <dbReference type="SAM" id="MobiDB-lite"/>
    </source>
</evidence>
<dbReference type="Pfam" id="PF01841">
    <property type="entry name" value="Transglut_core"/>
    <property type="match status" value="1"/>
</dbReference>
<comment type="caution">
    <text evidence="4">The sequence shown here is derived from an EMBL/GenBank/DDBJ whole genome shotgun (WGS) entry which is preliminary data.</text>
</comment>
<proteinExistence type="predicted"/>
<feature type="transmembrane region" description="Helical" evidence="2">
    <location>
        <begin position="612"/>
        <end position="632"/>
    </location>
</feature>
<feature type="region of interest" description="Disordered" evidence="1">
    <location>
        <begin position="560"/>
        <end position="589"/>
    </location>
</feature>
<dbReference type="InterPro" id="IPR002931">
    <property type="entry name" value="Transglutaminase-like"/>
</dbReference>
<dbReference type="Proteomes" id="UP000623967">
    <property type="component" value="Unassembled WGS sequence"/>
</dbReference>
<feature type="transmembrane region" description="Helical" evidence="2">
    <location>
        <begin position="137"/>
        <end position="155"/>
    </location>
</feature>
<dbReference type="SMART" id="SM00460">
    <property type="entry name" value="TGc"/>
    <property type="match status" value="1"/>
</dbReference>
<feature type="transmembrane region" description="Helical" evidence="2">
    <location>
        <begin position="162"/>
        <end position="183"/>
    </location>
</feature>
<sequence>MRKRDFPTLLLYVLSFLLLWEWLRPIEQLTDTDNIEVFILFLLVSLALSYLKLKWIWKFIIKSCYILIFLHHFYYEGSLFQFSWLSSFIANVVNNVGLLAARNWGDLSDEFRSFLFFILLWLMVYLIQYWLLRQQQIFIFFFMTLIYITVLDTFTNYEAKFSIVRTVVAGFTVMGMLAFYRILQREQVDSSPAFLKKWMVPLAGMIVFSVVVGIVSPKAAPIWPDPVPYLKAVKEGAGTTSGLGPHRIGYGTNDDRLGGPFIGDDSTVFLVEATGKHYWKVETKDIYTGKGWIPSGSTPIEFREGDFVPVYSIPGTVERLPETAKILPAETKHPLIVYPAGVQKLRDIKPVSPYEGLIQIDTTVERIKSFETEAYTVDFSVPKYKIEDLRKATGFNSREMGLKFYQRYTLLPKNLPPRIKQLTEEITKGKKNWFDKAQAVEDYFGRNDYTYDQKKVALPGKDIDYVDQFLFETKRGYCDNFSTSMAVMLRTIGIPTRWVKGFTGGEFMKYNLKDGTKRVYKVTNNNAHSWVEVFLPNQGWIPFEPTKGFTNEIRIDYGSNTSTSNTQRAEPAPVQKPKVPPKEDSKQTSAGEKGFDFKLVWLKWKFFFKANWKWFALSLTGLAALIGILYRIRGKWVPYLLLLHYRFKKNDETIGKAYLILLRQLERYGLKRQKNQTLRNYARYVDQFFSTREMTRLTSYYEQYLYHKDLPEGGWQETRELWENLIKRTIA</sequence>
<dbReference type="InterPro" id="IPR052901">
    <property type="entry name" value="Bact_TGase-like"/>
</dbReference>
<dbReference type="InterPro" id="IPR038765">
    <property type="entry name" value="Papain-like_cys_pep_sf"/>
</dbReference>
<evidence type="ECO:0000313" key="4">
    <source>
        <dbReference type="EMBL" id="MBL4954266.1"/>
    </source>
</evidence>
<dbReference type="Gene3D" id="3.10.620.30">
    <property type="match status" value="1"/>
</dbReference>
<protein>
    <submittedName>
        <fullName evidence="4">DUF4129 domain-containing protein</fullName>
    </submittedName>
</protein>
<keyword evidence="2" id="KW-1133">Transmembrane helix</keyword>
<organism evidence="4 5">
    <name type="scientific">Neobacillus paridis</name>
    <dbReference type="NCBI Taxonomy" id="2803862"/>
    <lineage>
        <taxon>Bacteria</taxon>
        <taxon>Bacillati</taxon>
        <taxon>Bacillota</taxon>
        <taxon>Bacilli</taxon>
        <taxon>Bacillales</taxon>
        <taxon>Bacillaceae</taxon>
        <taxon>Neobacillus</taxon>
    </lineage>
</organism>
<dbReference type="Pfam" id="PF13559">
    <property type="entry name" value="DUF4129"/>
    <property type="match status" value="1"/>
</dbReference>
<dbReference type="EMBL" id="JAESWB010000305">
    <property type="protein sequence ID" value="MBL4954266.1"/>
    <property type="molecule type" value="Genomic_DNA"/>
</dbReference>